<geneLocation type="plasmid" evidence="1 2">
    <name>pSCL4</name>
</geneLocation>
<reference evidence="1 2" key="1">
    <citation type="journal article" date="2010" name="Genome Biol. Evol.">
        <title>The sequence of a 1.8-mb bacterial linear plasmid reveals a rich evolutionary reservoir of secondary metabolic pathways.</title>
        <authorList>
            <person name="Medema M.H."/>
            <person name="Trefzer A."/>
            <person name="Kovalchuk A."/>
            <person name="van den Berg M."/>
            <person name="Mueller U."/>
            <person name="Heijne W."/>
            <person name="Wu L."/>
            <person name="Alam M.T."/>
            <person name="Ronning C.M."/>
            <person name="Nierman W.C."/>
            <person name="Bovenberg R.A.L."/>
            <person name="Breitling R."/>
            <person name="Takano E."/>
        </authorList>
    </citation>
    <scope>NUCLEOTIDE SEQUENCE [LARGE SCALE GENOMIC DNA]</scope>
    <source>
        <strain evidence="2">ATCC 27064 / DSM 738 / JCM 4710 / NBRC 13307 / NCIMB 12785 / NRRL 3585 / VKM Ac-602</strain>
        <plasmid evidence="1">pSCL4</plasmid>
    </source>
</reference>
<protein>
    <recommendedName>
        <fullName evidence="3">Hpr(Ser) kinase/phosphatase</fullName>
    </recommendedName>
</protein>
<dbReference type="EMBL" id="CM000914">
    <property type="protein sequence ID" value="EFG03874.2"/>
    <property type="molecule type" value="Genomic_DNA"/>
</dbReference>
<accession>D5SIY1</accession>
<evidence type="ECO:0008006" key="3">
    <source>
        <dbReference type="Google" id="ProtNLM"/>
    </source>
</evidence>
<dbReference type="SUPFAM" id="SSF53795">
    <property type="entry name" value="PEP carboxykinase-like"/>
    <property type="match status" value="1"/>
</dbReference>
<sequence>MNCDHPSVETPSGRAGVWELVSAGRPLTVRTRPMSASTWEADLPHLPGVTASPQPCPDRAGAVARLPKGAGVGDRRRLVNAHLHLLHLAGGTLALHAVAVERAGAAVLLLGGHGAGKTMTALALAGHGWRVLAGDVTLLDTPRPGSTGYEVVGGTSAFSVRPGALRRWFPHLPLPASPGDRVDLAGHPGLRGRAPGGPVPLTAAVAVDVDGDPRARAAPELLDAHTAVSVWWRASSHLLDRVLDHGDLVLRTLETEPLANRRLLLVRALADRAPLHTARGTPRQLADQIEHLTHAPVGGPS</sequence>
<name>D5SIY1_STRCL</name>
<dbReference type="InterPro" id="IPR027417">
    <property type="entry name" value="P-loop_NTPase"/>
</dbReference>
<dbReference type="Gene3D" id="3.40.50.300">
    <property type="entry name" value="P-loop containing nucleotide triphosphate hydrolases"/>
    <property type="match status" value="1"/>
</dbReference>
<proteinExistence type="predicted"/>
<dbReference type="eggNOG" id="ENOG50322ID">
    <property type="taxonomic scope" value="Bacteria"/>
</dbReference>
<dbReference type="Proteomes" id="UP000002357">
    <property type="component" value="Plasmid pSCL4"/>
</dbReference>
<dbReference type="AlphaFoldDB" id="D5SIY1"/>
<keyword evidence="2" id="KW-1185">Reference proteome</keyword>
<gene>
    <name evidence="1" type="ORF">SCLAV_p0384</name>
</gene>
<organism evidence="1 2">
    <name type="scientific">Streptomyces clavuligerus</name>
    <dbReference type="NCBI Taxonomy" id="1901"/>
    <lineage>
        <taxon>Bacteria</taxon>
        <taxon>Bacillati</taxon>
        <taxon>Actinomycetota</taxon>
        <taxon>Actinomycetes</taxon>
        <taxon>Kitasatosporales</taxon>
        <taxon>Streptomycetaceae</taxon>
        <taxon>Streptomyces</taxon>
    </lineage>
</organism>
<evidence type="ECO:0000313" key="1">
    <source>
        <dbReference type="EMBL" id="EFG03874.2"/>
    </source>
</evidence>
<evidence type="ECO:0000313" key="2">
    <source>
        <dbReference type="Proteomes" id="UP000002357"/>
    </source>
</evidence>
<keyword evidence="1" id="KW-0614">Plasmid</keyword>